<keyword evidence="3 4" id="KW-0325">Glycoprotein</keyword>
<dbReference type="GO" id="GO:0004896">
    <property type="term" value="F:cytokine receptor activity"/>
    <property type="evidence" value="ECO:0007669"/>
    <property type="project" value="UniProtKB-UniRule"/>
</dbReference>
<comment type="similarity">
    <text evidence="4">Belongs to the IL-12B family.</text>
</comment>
<dbReference type="Ensembl" id="ENSTNIT00000004294.1">
    <property type="protein sequence ID" value="ENSTNIP00000004160.1"/>
    <property type="gene ID" value="ENSTNIG00000001796.1"/>
</dbReference>
<dbReference type="OMA" id="WSEWSHK"/>
<dbReference type="GO" id="GO:0005615">
    <property type="term" value="C:extracellular space"/>
    <property type="evidence" value="ECO:0007669"/>
    <property type="project" value="UniProtKB-KW"/>
</dbReference>
<gene>
    <name evidence="6" type="primary">CRFA15</name>
    <name evidence="4" type="synonym">IL12B</name>
</gene>
<dbReference type="AlphaFoldDB" id="Q6UAP1"/>
<dbReference type="PANTHER" id="PTHR48485">
    <property type="entry name" value="INTERLEUKIN-12 SUBUNIT BETA-RELATED"/>
    <property type="match status" value="1"/>
</dbReference>
<comment type="subcellular location">
    <subcellularLocation>
        <location evidence="4">Secreted</location>
    </subcellularLocation>
</comment>
<protein>
    <recommendedName>
        <fullName evidence="4">Interleukin-12 subunit beta</fullName>
        <shortName evidence="4">IL-12B</shortName>
    </recommendedName>
    <alternativeName>
        <fullName evidence="4">Cytotoxic lymphocyte maturation factor 40 kDa subunit</fullName>
    </alternativeName>
    <alternativeName>
        <fullName evidence="4">IL-12 subunit p40</fullName>
    </alternativeName>
</protein>
<dbReference type="InterPro" id="IPR013783">
    <property type="entry name" value="Ig-like_fold"/>
</dbReference>
<reference evidence="7" key="2">
    <citation type="submission" date="2025-05" db="UniProtKB">
        <authorList>
            <consortium name="Ensembl"/>
        </authorList>
    </citation>
    <scope>IDENTIFICATION</scope>
</reference>
<keyword evidence="4" id="KW-0202">Cytokine</keyword>
<sequence>MGIKCFIFTVVCMFFSGSNQNPLGIWSLRPHILVVEVDGTWGQLPLSCLTSSSEKQEEEGIFWMNNRVMEKQKGNLYVVHLEESLGGGNYTCHSKSGSLLNYTVVLIKEVKLRRKILLKNDQGEYLSCSAKNFDGEFVCSWSWHTRRAGRVALVTAHRAEDNSLPVCSVDASGRHWSCSSGRSEVTCSVDDGDGGIWCRVEQHCPYAEESQPVQITIHVSSKHFLVENYSRHFFLSDIVKPDKVTIRKVNATMVAWSYPSSWNSPSSYFPLTFQIARLKKTCKACEEPCAHSRATKTLTVSCPEICQHEVKKRTKGVCVRAKDALCDSQWGEWSFLSLREEKYRTRTIIARTRRIQQLNLFF</sequence>
<proteinExistence type="evidence at transcript level"/>
<dbReference type="STRING" id="99883.ENSTNIP00000004160"/>
<keyword evidence="2" id="KW-1015">Disulfide bond</keyword>
<dbReference type="PRINTS" id="PR01928">
    <property type="entry name" value="INTRLEUKN12B"/>
</dbReference>
<evidence type="ECO:0000313" key="7">
    <source>
        <dbReference type="Ensembl" id="ENSTNIP00000004160.1"/>
    </source>
</evidence>
<dbReference type="Pfam" id="PF10420">
    <property type="entry name" value="IL12p40_C"/>
    <property type="match status" value="1"/>
</dbReference>
<accession>Q6UAP1</accession>
<dbReference type="Proteomes" id="UP000007303">
    <property type="component" value="Unassembled WGS sequence"/>
</dbReference>
<dbReference type="GO" id="GO:0005125">
    <property type="term" value="F:cytokine activity"/>
    <property type="evidence" value="ECO:0007669"/>
    <property type="project" value="UniProtKB-KW"/>
</dbReference>
<name>Q6UAP1_TETNG</name>
<evidence type="ECO:0000313" key="6">
    <source>
        <dbReference type="EMBL" id="AAR25678.1"/>
    </source>
</evidence>
<dbReference type="PROSITE" id="PS50835">
    <property type="entry name" value="IG_LIKE"/>
    <property type="match status" value="1"/>
</dbReference>
<dbReference type="EMBL" id="AY374487">
    <property type="protein sequence ID" value="AAR25678.1"/>
    <property type="molecule type" value="mRNA"/>
</dbReference>
<evidence type="ECO:0000259" key="5">
    <source>
        <dbReference type="PROSITE" id="PS50835"/>
    </source>
</evidence>
<evidence type="ECO:0000256" key="4">
    <source>
        <dbReference type="RuleBase" id="RU281113"/>
    </source>
</evidence>
<keyword evidence="8" id="KW-1185">Reference proteome</keyword>
<dbReference type="InterPro" id="IPR050676">
    <property type="entry name" value="IL-12"/>
</dbReference>
<dbReference type="InterPro" id="IPR007110">
    <property type="entry name" value="Ig-like_dom"/>
</dbReference>
<evidence type="ECO:0000256" key="1">
    <source>
        <dbReference type="ARBA" id="ARBA00022729"/>
    </source>
</evidence>
<dbReference type="InterPro" id="IPR019482">
    <property type="entry name" value="IL-12_beta_cen-dom"/>
</dbReference>
<keyword evidence="1 4" id="KW-0732">Signal</keyword>
<dbReference type="GeneTree" id="ENSGT00390000012630"/>
<dbReference type="SUPFAM" id="SSF49265">
    <property type="entry name" value="Fibronectin type III"/>
    <property type="match status" value="2"/>
</dbReference>
<dbReference type="InterPro" id="IPR015528">
    <property type="entry name" value="IL-12_beta"/>
</dbReference>
<evidence type="ECO:0000256" key="3">
    <source>
        <dbReference type="ARBA" id="ARBA00023180"/>
    </source>
</evidence>
<reference evidence="6 8" key="1">
    <citation type="journal article" date="2004" name="Nature">
        <title>Genome duplication in the teleost fish Tetraodon nigroviridis reveals the early vertebrate proto-karyotype.</title>
        <authorList>
            <person name="Jaillon O."/>
            <person name="Aury J.-M."/>
            <person name="Brunet F."/>
            <person name="Petit J.-L."/>
            <person name="Stange-Thomann N."/>
            <person name="Mauceli E."/>
            <person name="Bouneau L."/>
            <person name="Fischer C."/>
            <person name="Ozouf-Costaz C."/>
            <person name="Bernot A."/>
            <person name="Nicaud S."/>
            <person name="Jaffe D."/>
            <person name="Fisher S."/>
            <person name="Lutfalla G."/>
            <person name="Dossat C."/>
            <person name="Segurens B."/>
            <person name="Dasilva C."/>
            <person name="Salanoubat M."/>
            <person name="Levy M."/>
            <person name="Boudet N."/>
            <person name="Castellano S."/>
            <person name="Anthouard V."/>
            <person name="Jubin C."/>
            <person name="Castelli V."/>
            <person name="Katinka M."/>
            <person name="Vacherie B."/>
            <person name="Biemont C."/>
            <person name="Skalli Z."/>
            <person name="Cattolico L."/>
            <person name="Poulain J."/>
            <person name="De Berardinis V."/>
            <person name="Cruaud C."/>
            <person name="Duprat S."/>
            <person name="Brottier P."/>
            <person name="Coutanceau J.-P."/>
            <person name="Gouzy J."/>
            <person name="Parra G."/>
            <person name="Lardier G."/>
            <person name="Chapple C."/>
            <person name="McKernan K.J."/>
            <person name="McEwan P."/>
            <person name="Bosak S."/>
            <person name="Kellis M."/>
            <person name="Volff J.-N."/>
            <person name="Guigo R."/>
            <person name="Zody M.C."/>
            <person name="Mesirov J."/>
            <person name="Lindblad-Toh K."/>
            <person name="Birren B."/>
            <person name="Nusbaum C."/>
            <person name="Kahn D."/>
            <person name="Robinson-Rechavi M."/>
            <person name="Laudet V."/>
            <person name="Schachter V."/>
            <person name="Quetier F."/>
            <person name="Saurin W."/>
            <person name="Scarpelli C."/>
            <person name="Wincker P."/>
            <person name="Lander E.S."/>
            <person name="Weissenbach J."/>
            <person name="Roest Crollius H."/>
        </authorList>
    </citation>
    <scope>NUCLEOTIDE SEQUENCE</scope>
</reference>
<feature type="domain" description="Ig-like" evidence="5">
    <location>
        <begin position="30"/>
        <end position="105"/>
    </location>
</feature>
<keyword evidence="6" id="KW-0675">Receptor</keyword>
<organism evidence="6">
    <name type="scientific">Tetraodon nigroviridis</name>
    <name type="common">Spotted green pufferfish</name>
    <name type="synonym">Chelonodon nigroviridis</name>
    <dbReference type="NCBI Taxonomy" id="99883"/>
    <lineage>
        <taxon>Eukaryota</taxon>
        <taxon>Metazoa</taxon>
        <taxon>Chordata</taxon>
        <taxon>Craniata</taxon>
        <taxon>Vertebrata</taxon>
        <taxon>Euteleostomi</taxon>
        <taxon>Actinopterygii</taxon>
        <taxon>Neopterygii</taxon>
        <taxon>Teleostei</taxon>
        <taxon>Neoteleostei</taxon>
        <taxon>Acanthomorphata</taxon>
        <taxon>Eupercaria</taxon>
        <taxon>Tetraodontiformes</taxon>
        <taxon>Tetradontoidea</taxon>
        <taxon>Tetraodontidae</taxon>
        <taxon>Tetraodon</taxon>
    </lineage>
</organism>
<evidence type="ECO:0000256" key="2">
    <source>
        <dbReference type="ARBA" id="ARBA00023157"/>
    </source>
</evidence>
<feature type="chain" id="PRO_5013983796" description="Interleukin-12 subunit beta" evidence="4">
    <location>
        <begin position="21"/>
        <end position="362"/>
    </location>
</feature>
<keyword evidence="4" id="KW-0393">Immunoglobulin domain</keyword>
<dbReference type="Gene3D" id="2.60.40.10">
    <property type="entry name" value="Immunoglobulins"/>
    <property type="match status" value="2"/>
</dbReference>
<evidence type="ECO:0000313" key="8">
    <source>
        <dbReference type="Proteomes" id="UP000007303"/>
    </source>
</evidence>
<dbReference type="PANTHER" id="PTHR48485:SF4">
    <property type="entry name" value="INTERLEUKIN-12 SUBUNIT BETA"/>
    <property type="match status" value="1"/>
</dbReference>
<feature type="signal peptide" evidence="4">
    <location>
        <begin position="1"/>
        <end position="20"/>
    </location>
</feature>
<keyword evidence="4" id="KW-0964">Secreted</keyword>
<dbReference type="PIRSF" id="PIRSF038007">
    <property type="entry name" value="IL_12_beta"/>
    <property type="match status" value="1"/>
</dbReference>
<dbReference type="InterPro" id="IPR036116">
    <property type="entry name" value="FN3_sf"/>
</dbReference>
<comment type="subunit">
    <text evidence="4">Heterodimer with IL12A; disulfide-linked. The heterodimer is known as interleukin IL-12.</text>
</comment>